<dbReference type="AlphaFoldDB" id="A0A0H3A994"/>
<dbReference type="NCBIfam" id="TIGR01764">
    <property type="entry name" value="excise"/>
    <property type="match status" value="1"/>
</dbReference>
<dbReference type="Pfam" id="PF12728">
    <property type="entry name" value="HTH_17"/>
    <property type="match status" value="1"/>
</dbReference>
<gene>
    <name evidence="2" type="ordered locus">Dvul_1057</name>
</gene>
<organism evidence="2 3">
    <name type="scientific">Nitratidesulfovibrio vulgaris (strain DP4)</name>
    <name type="common">Desulfovibrio vulgaris</name>
    <dbReference type="NCBI Taxonomy" id="391774"/>
    <lineage>
        <taxon>Bacteria</taxon>
        <taxon>Pseudomonadati</taxon>
        <taxon>Thermodesulfobacteriota</taxon>
        <taxon>Desulfovibrionia</taxon>
        <taxon>Desulfovibrionales</taxon>
        <taxon>Desulfovibrionaceae</taxon>
        <taxon>Nitratidesulfovibrio</taxon>
    </lineage>
</organism>
<protein>
    <submittedName>
        <fullName evidence="2">Phage transcriptional regulator, AlpA</fullName>
    </submittedName>
</protein>
<dbReference type="InterPro" id="IPR010093">
    <property type="entry name" value="SinI_DNA-bd"/>
</dbReference>
<evidence type="ECO:0000259" key="1">
    <source>
        <dbReference type="Pfam" id="PF12728"/>
    </source>
</evidence>
<dbReference type="HOGENOM" id="CLU_2715877_0_0_7"/>
<dbReference type="GO" id="GO:0003677">
    <property type="term" value="F:DNA binding"/>
    <property type="evidence" value="ECO:0007669"/>
    <property type="project" value="InterPro"/>
</dbReference>
<proteinExistence type="predicted"/>
<name>A0A0H3A994_NITV4</name>
<dbReference type="EMBL" id="CP000527">
    <property type="protein sequence ID" value="ABM28077.1"/>
    <property type="molecule type" value="Genomic_DNA"/>
</dbReference>
<feature type="domain" description="Helix-turn-helix" evidence="1">
    <location>
        <begin position="18"/>
        <end position="63"/>
    </location>
</feature>
<dbReference type="RefSeq" id="WP_011792020.1">
    <property type="nucleotide sequence ID" value="NC_008751.1"/>
</dbReference>
<sequence length="72" mass="7941">MQTPDIDKLPGTQLLNWEQCCAVLGVSKSTFYNLVNMGELPATRVGVKAGLRVYVSALKEYIQCRKLPDVVA</sequence>
<evidence type="ECO:0000313" key="2">
    <source>
        <dbReference type="EMBL" id="ABM28077.1"/>
    </source>
</evidence>
<dbReference type="Proteomes" id="UP000009173">
    <property type="component" value="Chromosome"/>
</dbReference>
<dbReference type="InterPro" id="IPR041657">
    <property type="entry name" value="HTH_17"/>
</dbReference>
<reference evidence="3" key="1">
    <citation type="journal article" date="2009" name="Environ. Microbiol.">
        <title>Contribution of mobile genetic elements to Desulfovibrio vulgaris genome plasticity.</title>
        <authorList>
            <person name="Walker C.B."/>
            <person name="Stolyar S."/>
            <person name="Chivian D."/>
            <person name="Pinel N."/>
            <person name="Gabster J.A."/>
            <person name="Dehal P.S."/>
            <person name="He Z."/>
            <person name="Yang Z.K."/>
            <person name="Yen H.C."/>
            <person name="Zhou J."/>
            <person name="Wall J.D."/>
            <person name="Hazen T.C."/>
            <person name="Arkin A.P."/>
            <person name="Stahl D.A."/>
        </authorList>
    </citation>
    <scope>NUCLEOTIDE SEQUENCE [LARGE SCALE GENOMIC DNA]</scope>
    <source>
        <strain evidence="3">DP4</strain>
    </source>
</reference>
<dbReference type="KEGG" id="dvl:Dvul_1057"/>
<evidence type="ECO:0000313" key="3">
    <source>
        <dbReference type="Proteomes" id="UP000009173"/>
    </source>
</evidence>
<accession>A0A0H3A994</accession>